<dbReference type="GO" id="GO:0003755">
    <property type="term" value="F:peptidyl-prolyl cis-trans isomerase activity"/>
    <property type="evidence" value="ECO:0007669"/>
    <property type="project" value="UniProtKB-KW"/>
</dbReference>
<dbReference type="AlphaFoldDB" id="A0A1M5FKY7"/>
<dbReference type="InterPro" id="IPR046357">
    <property type="entry name" value="PPIase_dom_sf"/>
</dbReference>
<dbReference type="Gene3D" id="3.10.50.40">
    <property type="match status" value="2"/>
</dbReference>
<dbReference type="EMBL" id="FQVD01000046">
    <property type="protein sequence ID" value="SHF92089.1"/>
    <property type="molecule type" value="Genomic_DNA"/>
</dbReference>
<feature type="signal peptide" evidence="3">
    <location>
        <begin position="1"/>
        <end position="25"/>
    </location>
</feature>
<dbReference type="PANTHER" id="PTHR47637:SF1">
    <property type="entry name" value="CHAPERONE SURA"/>
    <property type="match status" value="1"/>
</dbReference>
<dbReference type="InterPro" id="IPR050280">
    <property type="entry name" value="OMP_Chaperone_SurA"/>
</dbReference>
<sequence>MKKFINFRFVVILVLAMIANMETYAQDNVIDEVVWVVGDEAILKSDVEEARLEALYKQRRFDGDPYCIIPEEIAVQKLFLHQAKLDSIDVAESEIIQRVDMLTNMYIQEIGSREKMEEYFNKTSTQIREALRDNARDGITVQKMQQKLVGEIKVTPSEVRRYFKDLPQDSIPYIPTQVEVQIITLQPKIPISEIEEVKKTLREYTDRVTKGDIDFSTLARLYSEDRATAYRGGEMDFMGRGMLDPAYANVAFSLQDPKKVSKIVETEFGYHIIQLIEKRGDRIKTRHILLKPKVSDEELAAACARLDSVADQIRSNKFSFDDAAAVISHDKDTRNNHGIMVNINENTGVTTSKFEMQDLPQDVAKVVDKMNVGEVSRAFPMINEKDGREVCAIVKLKAKINGHKATIAEDYQDLKDIVMAKRREELLHKWILEKQRHTYVRINENWQKCDFKYPGWIKKD</sequence>
<organism evidence="5 6">
    <name type="scientific">Bacteroides faecichinchillae</name>
    <dbReference type="NCBI Taxonomy" id="871325"/>
    <lineage>
        <taxon>Bacteria</taxon>
        <taxon>Pseudomonadati</taxon>
        <taxon>Bacteroidota</taxon>
        <taxon>Bacteroidia</taxon>
        <taxon>Bacteroidales</taxon>
        <taxon>Bacteroidaceae</taxon>
        <taxon>Bacteroides</taxon>
    </lineage>
</organism>
<dbReference type="InterPro" id="IPR027304">
    <property type="entry name" value="Trigger_fact/SurA_dom_sf"/>
</dbReference>
<feature type="domain" description="PpiC" evidence="4">
    <location>
        <begin position="175"/>
        <end position="277"/>
    </location>
</feature>
<evidence type="ECO:0000256" key="1">
    <source>
        <dbReference type="ARBA" id="ARBA00022729"/>
    </source>
</evidence>
<dbReference type="SUPFAM" id="SSF54534">
    <property type="entry name" value="FKBP-like"/>
    <property type="match status" value="2"/>
</dbReference>
<name>A0A1M5FKY7_9BACE</name>
<keyword evidence="2" id="KW-0697">Rotamase</keyword>
<dbReference type="Proteomes" id="UP000184436">
    <property type="component" value="Unassembled WGS sequence"/>
</dbReference>
<protein>
    <submittedName>
        <fullName evidence="5">Periplasmic chaperone for outer membrane proteins SurA</fullName>
    </submittedName>
</protein>
<feature type="chain" id="PRO_5030031402" evidence="3">
    <location>
        <begin position="26"/>
        <end position="460"/>
    </location>
</feature>
<dbReference type="STRING" id="871325.SAMN05444349_1466"/>
<dbReference type="SUPFAM" id="SSF109998">
    <property type="entry name" value="Triger factor/SurA peptide-binding domain-like"/>
    <property type="match status" value="1"/>
</dbReference>
<reference evidence="5 6" key="1">
    <citation type="submission" date="2016-11" db="EMBL/GenBank/DDBJ databases">
        <authorList>
            <person name="Jaros S."/>
            <person name="Januszkiewicz K."/>
            <person name="Wedrychowicz H."/>
        </authorList>
    </citation>
    <scope>NUCLEOTIDE SEQUENCE [LARGE SCALE GENOMIC DNA]</scope>
    <source>
        <strain evidence="5 6">DSM 26883</strain>
    </source>
</reference>
<dbReference type="PROSITE" id="PS50198">
    <property type="entry name" value="PPIC_PPIASE_2"/>
    <property type="match status" value="2"/>
</dbReference>
<evidence type="ECO:0000313" key="5">
    <source>
        <dbReference type="EMBL" id="SHF92089.1"/>
    </source>
</evidence>
<dbReference type="Pfam" id="PF00639">
    <property type="entry name" value="Rotamase"/>
    <property type="match status" value="2"/>
</dbReference>
<evidence type="ECO:0000256" key="3">
    <source>
        <dbReference type="SAM" id="SignalP"/>
    </source>
</evidence>
<keyword evidence="1 3" id="KW-0732">Signal</keyword>
<gene>
    <name evidence="5" type="ORF">SAMN05444349_1466</name>
</gene>
<dbReference type="InterPro" id="IPR000297">
    <property type="entry name" value="PPIase_PpiC"/>
</dbReference>
<evidence type="ECO:0000256" key="2">
    <source>
        <dbReference type="PROSITE-ProRule" id="PRU00278"/>
    </source>
</evidence>
<evidence type="ECO:0000313" key="6">
    <source>
        <dbReference type="Proteomes" id="UP000184436"/>
    </source>
</evidence>
<dbReference type="PANTHER" id="PTHR47637">
    <property type="entry name" value="CHAPERONE SURA"/>
    <property type="match status" value="1"/>
</dbReference>
<dbReference type="OrthoDB" id="14196at2"/>
<keyword evidence="6" id="KW-1185">Reference proteome</keyword>
<dbReference type="Gene3D" id="1.10.4030.10">
    <property type="entry name" value="Porin chaperone SurA, peptide-binding domain"/>
    <property type="match status" value="1"/>
</dbReference>
<dbReference type="RefSeq" id="WP_025076169.1">
    <property type="nucleotide sequence ID" value="NZ_FQVD01000046.1"/>
</dbReference>
<evidence type="ECO:0000259" key="4">
    <source>
        <dbReference type="PROSITE" id="PS50198"/>
    </source>
</evidence>
<proteinExistence type="predicted"/>
<feature type="domain" description="PpiC" evidence="4">
    <location>
        <begin position="280"/>
        <end position="381"/>
    </location>
</feature>
<accession>A0A1M5FKY7</accession>
<keyword evidence="2" id="KW-0413">Isomerase</keyword>